<sequence length="393" mass="42789">MGVGFDGPARPLFRITMWTGLVTLFTLGLYRFWMKTRVRRWLWSSFRPGGQPLEYTGDPTEKMMGFLAAMVVIALYVGVVNLILVYFGLTLFQNTGPAYVVSGGGLIMLFFFAKYRARRYKLTRTAWRGVTFGLDKGALAYARKATVWWAFAVLSAGLLMPVTVFVLERFLTDRTRFGDGHLRQSGSVAMLYPAAVPLAVGVLVAAAAATTVIFGHRVAGTVIGVAAAAVLAYGLVHFQVTALARLTEAKSLGSLGFRFDPSPIRVFLLMARGYALALIVVFPPAVAFTTAIVALQSGPRLIQIGEKLGVDLSTLAGLPPYVLALACVPLYFAIFLLWSALRATFVTRPIYHHYAERLQLTGTSELARLKQTPRAAPEEAEGFADALDIGASF</sequence>
<keyword evidence="1" id="KW-0812">Transmembrane</keyword>
<gene>
    <name evidence="2" type="ORF">ACFQ4E_14930</name>
</gene>
<proteinExistence type="predicted"/>
<organism evidence="2 3">
    <name type="scientific">Litorisediminicola beolgyonensis</name>
    <dbReference type="NCBI Taxonomy" id="1173614"/>
    <lineage>
        <taxon>Bacteria</taxon>
        <taxon>Pseudomonadati</taxon>
        <taxon>Pseudomonadota</taxon>
        <taxon>Alphaproteobacteria</taxon>
        <taxon>Rhodobacterales</taxon>
        <taxon>Paracoccaceae</taxon>
        <taxon>Litorisediminicola</taxon>
    </lineage>
</organism>
<feature type="transmembrane region" description="Helical" evidence="1">
    <location>
        <begin position="318"/>
        <end position="341"/>
    </location>
</feature>
<feature type="transmembrane region" description="Helical" evidence="1">
    <location>
        <begin position="148"/>
        <end position="167"/>
    </location>
</feature>
<keyword evidence="1" id="KW-0472">Membrane</keyword>
<feature type="transmembrane region" description="Helical" evidence="1">
    <location>
        <begin position="274"/>
        <end position="298"/>
    </location>
</feature>
<reference evidence="3" key="1">
    <citation type="journal article" date="2019" name="Int. J. Syst. Evol. Microbiol.">
        <title>The Global Catalogue of Microorganisms (GCM) 10K type strain sequencing project: providing services to taxonomists for standard genome sequencing and annotation.</title>
        <authorList>
            <consortium name="The Broad Institute Genomics Platform"/>
            <consortium name="The Broad Institute Genome Sequencing Center for Infectious Disease"/>
            <person name="Wu L."/>
            <person name="Ma J."/>
        </authorList>
    </citation>
    <scope>NUCLEOTIDE SEQUENCE [LARGE SCALE GENOMIC DNA]</scope>
    <source>
        <strain evidence="3">CCUG 62953</strain>
    </source>
</reference>
<feature type="transmembrane region" description="Helical" evidence="1">
    <location>
        <begin position="188"/>
        <end position="212"/>
    </location>
</feature>
<evidence type="ECO:0000256" key="1">
    <source>
        <dbReference type="SAM" id="Phobius"/>
    </source>
</evidence>
<dbReference type="Proteomes" id="UP001597135">
    <property type="component" value="Unassembled WGS sequence"/>
</dbReference>
<keyword evidence="1" id="KW-1133">Transmembrane helix</keyword>
<dbReference type="InterPro" id="IPR010295">
    <property type="entry name" value="DUF898"/>
</dbReference>
<name>A0ABW3ZKY7_9RHOB</name>
<feature type="transmembrane region" description="Helical" evidence="1">
    <location>
        <begin position="66"/>
        <end position="89"/>
    </location>
</feature>
<dbReference type="EMBL" id="JBHTMU010000030">
    <property type="protein sequence ID" value="MFD1343719.1"/>
    <property type="molecule type" value="Genomic_DNA"/>
</dbReference>
<dbReference type="RefSeq" id="WP_386804909.1">
    <property type="nucleotide sequence ID" value="NZ_JBHTMU010000030.1"/>
</dbReference>
<dbReference type="Pfam" id="PF05987">
    <property type="entry name" value="DUF898"/>
    <property type="match status" value="1"/>
</dbReference>
<keyword evidence="3" id="KW-1185">Reference proteome</keyword>
<comment type="caution">
    <text evidence="2">The sequence shown here is derived from an EMBL/GenBank/DDBJ whole genome shotgun (WGS) entry which is preliminary data.</text>
</comment>
<accession>A0ABW3ZKY7</accession>
<protein>
    <submittedName>
        <fullName evidence="2">DUF898 family protein</fullName>
    </submittedName>
</protein>
<evidence type="ECO:0000313" key="3">
    <source>
        <dbReference type="Proteomes" id="UP001597135"/>
    </source>
</evidence>
<evidence type="ECO:0000313" key="2">
    <source>
        <dbReference type="EMBL" id="MFD1343719.1"/>
    </source>
</evidence>
<feature type="transmembrane region" description="Helical" evidence="1">
    <location>
        <begin position="218"/>
        <end position="236"/>
    </location>
</feature>
<feature type="transmembrane region" description="Helical" evidence="1">
    <location>
        <begin position="95"/>
        <end position="113"/>
    </location>
</feature>
<feature type="transmembrane region" description="Helical" evidence="1">
    <location>
        <begin position="12"/>
        <end position="33"/>
    </location>
</feature>